<protein>
    <submittedName>
        <fullName evidence="9">Benzoate 4-monooxygenase cytochrome P450</fullName>
    </submittedName>
</protein>
<dbReference type="CDD" id="cd11062">
    <property type="entry name" value="CYP58-like"/>
    <property type="match status" value="1"/>
</dbReference>
<keyword evidence="10" id="KW-1185">Reference proteome</keyword>
<dbReference type="PROSITE" id="PS00086">
    <property type="entry name" value="CYTOCHROME_P450"/>
    <property type="match status" value="1"/>
</dbReference>
<keyword evidence="5 8" id="KW-0560">Oxidoreductase</keyword>
<dbReference type="InterPro" id="IPR002401">
    <property type="entry name" value="Cyt_P450_E_grp-I"/>
</dbReference>
<keyword evidence="4 8" id="KW-0479">Metal-binding</keyword>
<evidence type="ECO:0000256" key="2">
    <source>
        <dbReference type="ARBA" id="ARBA00010617"/>
    </source>
</evidence>
<evidence type="ECO:0000256" key="8">
    <source>
        <dbReference type="RuleBase" id="RU000461"/>
    </source>
</evidence>
<dbReference type="Proteomes" id="UP001610446">
    <property type="component" value="Unassembled WGS sequence"/>
</dbReference>
<evidence type="ECO:0000256" key="4">
    <source>
        <dbReference type="ARBA" id="ARBA00022723"/>
    </source>
</evidence>
<comment type="cofactor">
    <cofactor evidence="1">
        <name>heme</name>
        <dbReference type="ChEBI" id="CHEBI:30413"/>
    </cofactor>
</comment>
<comment type="caution">
    <text evidence="9">The sequence shown here is derived from an EMBL/GenBank/DDBJ whole genome shotgun (WGS) entry which is preliminary data.</text>
</comment>
<dbReference type="Pfam" id="PF00067">
    <property type="entry name" value="p450"/>
    <property type="match status" value="2"/>
</dbReference>
<dbReference type="InterPro" id="IPR036396">
    <property type="entry name" value="Cyt_P450_sf"/>
</dbReference>
<name>A0ABR4JKK5_9EURO</name>
<keyword evidence="6 8" id="KW-0408">Iron</keyword>
<dbReference type="EMBL" id="JBFXLU010000122">
    <property type="protein sequence ID" value="KAL2840272.1"/>
    <property type="molecule type" value="Genomic_DNA"/>
</dbReference>
<evidence type="ECO:0000256" key="3">
    <source>
        <dbReference type="ARBA" id="ARBA00022617"/>
    </source>
</evidence>
<keyword evidence="3 8" id="KW-0349">Heme</keyword>
<dbReference type="Gene3D" id="1.10.630.10">
    <property type="entry name" value="Cytochrome P450"/>
    <property type="match status" value="1"/>
</dbReference>
<comment type="similarity">
    <text evidence="2 8">Belongs to the cytochrome P450 family.</text>
</comment>
<keyword evidence="7 8" id="KW-0503">Monooxygenase</keyword>
<dbReference type="PANTHER" id="PTHR24305">
    <property type="entry name" value="CYTOCHROME P450"/>
    <property type="match status" value="1"/>
</dbReference>
<evidence type="ECO:0000313" key="10">
    <source>
        <dbReference type="Proteomes" id="UP001610446"/>
    </source>
</evidence>
<gene>
    <name evidence="9" type="ORF">BJY01DRAFT_257420</name>
</gene>
<reference evidence="9 10" key="1">
    <citation type="submission" date="2024-07" db="EMBL/GenBank/DDBJ databases">
        <title>Section-level genome sequencing and comparative genomics of Aspergillus sections Usti and Cavernicolus.</title>
        <authorList>
            <consortium name="Lawrence Berkeley National Laboratory"/>
            <person name="Nybo J.L."/>
            <person name="Vesth T.C."/>
            <person name="Theobald S."/>
            <person name="Frisvad J.C."/>
            <person name="Larsen T.O."/>
            <person name="Kjaerboelling I."/>
            <person name="Rothschild-Mancinelli K."/>
            <person name="Lyhne E.K."/>
            <person name="Kogle M.E."/>
            <person name="Barry K."/>
            <person name="Clum A."/>
            <person name="Na H."/>
            <person name="Ledsgaard L."/>
            <person name="Lin J."/>
            <person name="Lipzen A."/>
            <person name="Kuo A."/>
            <person name="Riley R."/>
            <person name="Mondo S."/>
            <person name="Labutti K."/>
            <person name="Haridas S."/>
            <person name="Pangalinan J."/>
            <person name="Salamov A.A."/>
            <person name="Simmons B.A."/>
            <person name="Magnuson J.K."/>
            <person name="Chen J."/>
            <person name="Drula E."/>
            <person name="Henrissat B."/>
            <person name="Wiebenga A."/>
            <person name="Lubbers R.J."/>
            <person name="Gomes A.C."/>
            <person name="Makela M.R."/>
            <person name="Stajich J."/>
            <person name="Grigoriev I.V."/>
            <person name="Mortensen U.H."/>
            <person name="De Vries R.P."/>
            <person name="Baker S.E."/>
            <person name="Andersen M.R."/>
        </authorList>
    </citation>
    <scope>NUCLEOTIDE SEQUENCE [LARGE SCALE GENOMIC DNA]</scope>
    <source>
        <strain evidence="9 10">CBS 123904</strain>
    </source>
</reference>
<dbReference type="SUPFAM" id="SSF48264">
    <property type="entry name" value="Cytochrome P450"/>
    <property type="match status" value="1"/>
</dbReference>
<evidence type="ECO:0000313" key="9">
    <source>
        <dbReference type="EMBL" id="KAL2840272.1"/>
    </source>
</evidence>
<dbReference type="InterPro" id="IPR001128">
    <property type="entry name" value="Cyt_P450"/>
</dbReference>
<evidence type="ECO:0000256" key="6">
    <source>
        <dbReference type="ARBA" id="ARBA00023004"/>
    </source>
</evidence>
<accession>A0ABR4JKK5</accession>
<dbReference type="PRINTS" id="PR00385">
    <property type="entry name" value="P450"/>
</dbReference>
<proteinExistence type="inferred from homology"/>
<sequence length="459" mass="52860">MEIPLLLLALTGTAIFLIARTVYRLYFHPLSHIPGPKLAAVTHAYEFYYDIWCGGRFLWQIEKMHRQYGPIVRITPREVHVLDPDFYDEIYAPSSRRREKDPKFVPTFSVTKAMAATVSHEHHRFRRNILATFFSKRAVVELTLMIQERIAKLLSRLEGFYASGAVVKIDDALSALAADVITYYCYGKLWGFLEAEDFRTDVRKASSDLSMMVHLNRFLPFLPRLAMKVPIWLVRFFSPGKATLLEFQRSVREAVREGGKGSKTRTIADRLNDPALPAEERTLERQQEEGLIVLAAGTDTTGRIISFALYSVYQDEGILRRLRDALRKVLPTPTSTCALSDLEQIPYLTPIGSSSLFIHHHPTIFPNPEKFNPDRWLDSTARRLDRYLTTFNKGSRACLGMNLAYTELYLTIAHIIRRFDLEIDTSRPEELKITREYFIGQAEDDDPRVRARVVRILEE</sequence>
<evidence type="ECO:0000256" key="1">
    <source>
        <dbReference type="ARBA" id="ARBA00001971"/>
    </source>
</evidence>
<dbReference type="InterPro" id="IPR050121">
    <property type="entry name" value="Cytochrome_P450_monoxygenase"/>
</dbReference>
<organism evidence="9 10">
    <name type="scientific">Aspergillus pseudoustus</name>
    <dbReference type="NCBI Taxonomy" id="1810923"/>
    <lineage>
        <taxon>Eukaryota</taxon>
        <taxon>Fungi</taxon>
        <taxon>Dikarya</taxon>
        <taxon>Ascomycota</taxon>
        <taxon>Pezizomycotina</taxon>
        <taxon>Eurotiomycetes</taxon>
        <taxon>Eurotiomycetidae</taxon>
        <taxon>Eurotiales</taxon>
        <taxon>Aspergillaceae</taxon>
        <taxon>Aspergillus</taxon>
        <taxon>Aspergillus subgen. Nidulantes</taxon>
    </lineage>
</organism>
<dbReference type="InterPro" id="IPR017972">
    <property type="entry name" value="Cyt_P450_CS"/>
</dbReference>
<evidence type="ECO:0000256" key="5">
    <source>
        <dbReference type="ARBA" id="ARBA00023002"/>
    </source>
</evidence>
<dbReference type="PANTHER" id="PTHR24305:SF157">
    <property type="entry name" value="N-ACETYLTRYPTOPHAN 6-HYDROXYLASE IVOC-RELATED"/>
    <property type="match status" value="1"/>
</dbReference>
<evidence type="ECO:0000256" key="7">
    <source>
        <dbReference type="ARBA" id="ARBA00023033"/>
    </source>
</evidence>
<dbReference type="PRINTS" id="PR00463">
    <property type="entry name" value="EP450I"/>
</dbReference>